<gene>
    <name evidence="1" type="ORF">B0T17DRAFT_469477</name>
</gene>
<accession>A0AA39XMW9</accession>
<feature type="non-terminal residue" evidence="1">
    <location>
        <position position="1"/>
    </location>
</feature>
<dbReference type="AlphaFoldDB" id="A0AA39XMW9"/>
<name>A0AA39XMW9_9PEZI</name>
<sequence length="82" mass="9461">RRLKFPEPPRYDSTKGTLRGYLTQMRAYIVYYAGDLPEEADKVMCAAAFLTGDALIWFEPFQRDYLEKGPDGCDPDTRDIFS</sequence>
<evidence type="ECO:0000313" key="2">
    <source>
        <dbReference type="Proteomes" id="UP001174934"/>
    </source>
</evidence>
<dbReference type="EMBL" id="JAULSR010000001">
    <property type="protein sequence ID" value="KAK0636536.1"/>
    <property type="molecule type" value="Genomic_DNA"/>
</dbReference>
<feature type="non-terminal residue" evidence="1">
    <location>
        <position position="82"/>
    </location>
</feature>
<evidence type="ECO:0008006" key="3">
    <source>
        <dbReference type="Google" id="ProtNLM"/>
    </source>
</evidence>
<dbReference type="Proteomes" id="UP001174934">
    <property type="component" value="Unassembled WGS sequence"/>
</dbReference>
<evidence type="ECO:0000313" key="1">
    <source>
        <dbReference type="EMBL" id="KAK0636536.1"/>
    </source>
</evidence>
<reference evidence="1" key="1">
    <citation type="submission" date="2023-06" db="EMBL/GenBank/DDBJ databases">
        <title>Genome-scale phylogeny and comparative genomics of the fungal order Sordariales.</title>
        <authorList>
            <consortium name="Lawrence Berkeley National Laboratory"/>
            <person name="Hensen N."/>
            <person name="Bonometti L."/>
            <person name="Westerberg I."/>
            <person name="Brannstrom I.O."/>
            <person name="Guillou S."/>
            <person name="Cros-Aarteil S."/>
            <person name="Calhoun S."/>
            <person name="Haridas S."/>
            <person name="Kuo A."/>
            <person name="Mondo S."/>
            <person name="Pangilinan J."/>
            <person name="Riley R."/>
            <person name="LaButti K."/>
            <person name="Andreopoulos B."/>
            <person name="Lipzen A."/>
            <person name="Chen C."/>
            <person name="Yanf M."/>
            <person name="Daum C."/>
            <person name="Ng V."/>
            <person name="Clum A."/>
            <person name="Steindorff A."/>
            <person name="Ohm R."/>
            <person name="Martin F."/>
            <person name="Silar P."/>
            <person name="Natvig D."/>
            <person name="Lalanne C."/>
            <person name="Gautier V."/>
            <person name="Ament-velasquez S.L."/>
            <person name="Kruys A."/>
            <person name="Hutchinson M.I."/>
            <person name="Powell A.J."/>
            <person name="Barry K."/>
            <person name="Miller A.N."/>
            <person name="Grigoriev I.V."/>
            <person name="Debuchy R."/>
            <person name="Gladieux P."/>
            <person name="Thoren M.H."/>
            <person name="Johannesson H."/>
        </authorList>
    </citation>
    <scope>NUCLEOTIDE SEQUENCE</scope>
    <source>
        <strain evidence="1">SMH3391-2</strain>
    </source>
</reference>
<keyword evidence="2" id="KW-1185">Reference proteome</keyword>
<comment type="caution">
    <text evidence="1">The sequence shown here is derived from an EMBL/GenBank/DDBJ whole genome shotgun (WGS) entry which is preliminary data.</text>
</comment>
<proteinExistence type="predicted"/>
<protein>
    <recommendedName>
        <fullName evidence="3">DUF4939 domain-containing protein</fullName>
    </recommendedName>
</protein>
<organism evidence="1 2">
    <name type="scientific">Bombardia bombarda</name>
    <dbReference type="NCBI Taxonomy" id="252184"/>
    <lineage>
        <taxon>Eukaryota</taxon>
        <taxon>Fungi</taxon>
        <taxon>Dikarya</taxon>
        <taxon>Ascomycota</taxon>
        <taxon>Pezizomycotina</taxon>
        <taxon>Sordariomycetes</taxon>
        <taxon>Sordariomycetidae</taxon>
        <taxon>Sordariales</taxon>
        <taxon>Lasiosphaeriaceae</taxon>
        <taxon>Bombardia</taxon>
    </lineage>
</organism>